<evidence type="ECO:0000256" key="8">
    <source>
        <dbReference type="ARBA" id="ARBA00022989"/>
    </source>
</evidence>
<keyword evidence="5" id="KW-0808">Transferase</keyword>
<keyword evidence="7" id="KW-0418">Kinase</keyword>
<protein>
    <recommendedName>
        <fullName evidence="3">histidine kinase</fullName>
        <ecNumber evidence="3">2.7.13.3</ecNumber>
    </recommendedName>
</protein>
<dbReference type="SUPFAM" id="SSF55874">
    <property type="entry name" value="ATPase domain of HSP90 chaperone/DNA topoisomerase II/histidine kinase"/>
    <property type="match status" value="1"/>
</dbReference>
<evidence type="ECO:0000256" key="6">
    <source>
        <dbReference type="ARBA" id="ARBA00022692"/>
    </source>
</evidence>
<dbReference type="PROSITE" id="PS50109">
    <property type="entry name" value="HIS_KIN"/>
    <property type="match status" value="1"/>
</dbReference>
<keyword evidence="9 10" id="KW-0472">Membrane</keyword>
<dbReference type="PANTHER" id="PTHR45436:SF5">
    <property type="entry name" value="SENSOR HISTIDINE KINASE TRCS"/>
    <property type="match status" value="1"/>
</dbReference>
<dbReference type="InterPro" id="IPR005467">
    <property type="entry name" value="His_kinase_dom"/>
</dbReference>
<dbReference type="GO" id="GO:0004673">
    <property type="term" value="F:protein histidine kinase activity"/>
    <property type="evidence" value="ECO:0007669"/>
    <property type="project" value="UniProtKB-EC"/>
</dbReference>
<dbReference type="GO" id="GO:0000160">
    <property type="term" value="P:phosphorelay signal transduction system"/>
    <property type="evidence" value="ECO:0007669"/>
    <property type="project" value="TreeGrafter"/>
</dbReference>
<organism evidence="12 13">
    <name type="scientific">Parerythrobacter jejuensis</name>
    <dbReference type="NCBI Taxonomy" id="795812"/>
    <lineage>
        <taxon>Bacteria</taxon>
        <taxon>Pseudomonadati</taxon>
        <taxon>Pseudomonadota</taxon>
        <taxon>Alphaproteobacteria</taxon>
        <taxon>Sphingomonadales</taxon>
        <taxon>Erythrobacteraceae</taxon>
        <taxon>Parerythrobacter</taxon>
    </lineage>
</organism>
<feature type="transmembrane region" description="Helical" evidence="10">
    <location>
        <begin position="193"/>
        <end position="213"/>
    </location>
</feature>
<dbReference type="InterPro" id="IPR004358">
    <property type="entry name" value="Sig_transdc_His_kin-like_C"/>
</dbReference>
<dbReference type="AlphaFoldDB" id="A0A845AT15"/>
<dbReference type="InterPro" id="IPR036890">
    <property type="entry name" value="HATPase_C_sf"/>
</dbReference>
<proteinExistence type="predicted"/>
<dbReference type="GO" id="GO:0005886">
    <property type="term" value="C:plasma membrane"/>
    <property type="evidence" value="ECO:0007669"/>
    <property type="project" value="TreeGrafter"/>
</dbReference>
<evidence type="ECO:0000256" key="2">
    <source>
        <dbReference type="ARBA" id="ARBA00004370"/>
    </source>
</evidence>
<dbReference type="PRINTS" id="PR00344">
    <property type="entry name" value="BCTRLSENSOR"/>
</dbReference>
<dbReference type="Pfam" id="PF02518">
    <property type="entry name" value="HATPase_c"/>
    <property type="match status" value="1"/>
</dbReference>
<comment type="catalytic activity">
    <reaction evidence="1">
        <text>ATP + protein L-histidine = ADP + protein N-phospho-L-histidine.</text>
        <dbReference type="EC" id="2.7.13.3"/>
    </reaction>
</comment>
<evidence type="ECO:0000256" key="3">
    <source>
        <dbReference type="ARBA" id="ARBA00012438"/>
    </source>
</evidence>
<dbReference type="EMBL" id="WTYE01000001">
    <property type="protein sequence ID" value="MXP31981.1"/>
    <property type="molecule type" value="Genomic_DNA"/>
</dbReference>
<dbReference type="InterPro" id="IPR003594">
    <property type="entry name" value="HATPase_dom"/>
</dbReference>
<dbReference type="EC" id="2.7.13.3" evidence="3"/>
<evidence type="ECO:0000313" key="12">
    <source>
        <dbReference type="EMBL" id="MXP31981.1"/>
    </source>
</evidence>
<feature type="transmembrane region" description="Helical" evidence="10">
    <location>
        <begin position="281"/>
        <end position="299"/>
    </location>
</feature>
<keyword evidence="6 10" id="KW-0812">Transmembrane</keyword>
<evidence type="ECO:0000256" key="5">
    <source>
        <dbReference type="ARBA" id="ARBA00022679"/>
    </source>
</evidence>
<feature type="transmembrane region" description="Helical" evidence="10">
    <location>
        <begin position="306"/>
        <end position="324"/>
    </location>
</feature>
<gene>
    <name evidence="12" type="ORF">GRI94_09115</name>
</gene>
<dbReference type="SMART" id="SM00387">
    <property type="entry name" value="HATPase_c"/>
    <property type="match status" value="1"/>
</dbReference>
<feature type="transmembrane region" description="Helical" evidence="10">
    <location>
        <begin position="225"/>
        <end position="244"/>
    </location>
</feature>
<evidence type="ECO:0000256" key="10">
    <source>
        <dbReference type="SAM" id="Phobius"/>
    </source>
</evidence>
<keyword evidence="4" id="KW-0597">Phosphoprotein</keyword>
<feature type="transmembrane region" description="Helical" evidence="10">
    <location>
        <begin position="344"/>
        <end position="361"/>
    </location>
</feature>
<reference evidence="12 13" key="1">
    <citation type="submission" date="2019-12" db="EMBL/GenBank/DDBJ databases">
        <title>Genomic-based taxomic classification of the family Erythrobacteraceae.</title>
        <authorList>
            <person name="Xu L."/>
        </authorList>
    </citation>
    <scope>NUCLEOTIDE SEQUENCE [LARGE SCALE GENOMIC DNA]</scope>
    <source>
        <strain evidence="12 13">JCM 16677</strain>
    </source>
</reference>
<keyword evidence="13" id="KW-1185">Reference proteome</keyword>
<dbReference type="Gene3D" id="3.30.565.10">
    <property type="entry name" value="Histidine kinase-like ATPase, C-terminal domain"/>
    <property type="match status" value="1"/>
</dbReference>
<dbReference type="RefSeq" id="WP_160779369.1">
    <property type="nucleotide sequence ID" value="NZ_BAAAZF010000001.1"/>
</dbReference>
<feature type="transmembrane region" description="Helical" evidence="10">
    <location>
        <begin position="256"/>
        <end position="275"/>
    </location>
</feature>
<feature type="domain" description="Histidine kinase" evidence="11">
    <location>
        <begin position="412"/>
        <end position="615"/>
    </location>
</feature>
<evidence type="ECO:0000256" key="4">
    <source>
        <dbReference type="ARBA" id="ARBA00022553"/>
    </source>
</evidence>
<comment type="subcellular location">
    <subcellularLocation>
        <location evidence="2">Membrane</location>
    </subcellularLocation>
</comment>
<sequence>MPINASVERIDTEALYYFAGTGQTPTLDQARAALARGEFKADFPSTSGIDAFTPELWIAVRIKASAVRDAAPVRRILGLGGIFVVLPQVILVAPDGTAQEILATRSANEGDLVPRYLTYIRTASFDLPPGEERLVLINTTLADRPTLGVFREGELGRNQVVATLIKAGFTFTLLIIGIVLAVIAVVTKRRIGLLIAIGYSLVMIQVDASLYTTTYGATPQQGRQIWEVLTLAATFFLYYAFLFAFKESLGLHRKPLMSGLAIVLPLPLVWVAIVSDVTTDIIWAYYLSLLLFSCVIAFRFDIAPRLRLIAGAIMVACAVGAVLVEPFYLGRYLPDLTIEWLRDVLRLLAAMGILFMVLVDLRRTRRERDRMTEERIAALRSQADSDRKLLEAEREYVRAREAASRRKRQLAAASHDIRQPLVGLRQALASESGNISLPLQSRLGEAIDYLEKLTEEYKERSPQGGDKFDQEAEPYSLNLILRTVDDMFRAEAEAAGIALEIEPTAAVTTVPALALIRATSNLVANALRHAQPTLVRVWTEDSNTLKIVVEDDGRGMRTADIERLQRSGEKGEHSSGEGLGLAIIRELAERHDLSLELLSAPGEGTRAIIQLALNKRP</sequence>
<keyword evidence="8 10" id="KW-1133">Transmembrane helix</keyword>
<feature type="transmembrane region" description="Helical" evidence="10">
    <location>
        <begin position="167"/>
        <end position="186"/>
    </location>
</feature>
<comment type="caution">
    <text evidence="12">The sequence shown here is derived from an EMBL/GenBank/DDBJ whole genome shotgun (WGS) entry which is preliminary data.</text>
</comment>
<name>A0A845AT15_9SPHN</name>
<dbReference type="Proteomes" id="UP000446786">
    <property type="component" value="Unassembled WGS sequence"/>
</dbReference>
<dbReference type="OrthoDB" id="9764438at2"/>
<dbReference type="InterPro" id="IPR050428">
    <property type="entry name" value="TCS_sensor_his_kinase"/>
</dbReference>
<accession>A0A845AT15</accession>
<evidence type="ECO:0000259" key="11">
    <source>
        <dbReference type="PROSITE" id="PS50109"/>
    </source>
</evidence>
<dbReference type="PANTHER" id="PTHR45436">
    <property type="entry name" value="SENSOR HISTIDINE KINASE YKOH"/>
    <property type="match status" value="1"/>
</dbReference>
<evidence type="ECO:0000256" key="1">
    <source>
        <dbReference type="ARBA" id="ARBA00000085"/>
    </source>
</evidence>
<evidence type="ECO:0000313" key="13">
    <source>
        <dbReference type="Proteomes" id="UP000446786"/>
    </source>
</evidence>
<evidence type="ECO:0000256" key="7">
    <source>
        <dbReference type="ARBA" id="ARBA00022777"/>
    </source>
</evidence>
<evidence type="ECO:0000256" key="9">
    <source>
        <dbReference type="ARBA" id="ARBA00023136"/>
    </source>
</evidence>